<accession>A0A7C8MAC9</accession>
<gene>
    <name evidence="1" type="ORF">BDV95DRAFT_313273</name>
</gene>
<name>A0A7C8MAC9_9PLEO</name>
<keyword evidence="2" id="KW-1185">Reference proteome</keyword>
<dbReference type="Proteomes" id="UP000481861">
    <property type="component" value="Unassembled WGS sequence"/>
</dbReference>
<dbReference type="AlphaFoldDB" id="A0A7C8MAC9"/>
<dbReference type="EMBL" id="JAADJZ010000005">
    <property type="protein sequence ID" value="KAF2875300.1"/>
    <property type="molecule type" value="Genomic_DNA"/>
</dbReference>
<reference evidence="1 2" key="1">
    <citation type="submission" date="2020-01" db="EMBL/GenBank/DDBJ databases">
        <authorList>
            <consortium name="DOE Joint Genome Institute"/>
            <person name="Haridas S."/>
            <person name="Albert R."/>
            <person name="Binder M."/>
            <person name="Bloem J."/>
            <person name="Labutti K."/>
            <person name="Salamov A."/>
            <person name="Andreopoulos B."/>
            <person name="Baker S.E."/>
            <person name="Barry K."/>
            <person name="Bills G."/>
            <person name="Bluhm B.H."/>
            <person name="Cannon C."/>
            <person name="Castanera R."/>
            <person name="Culley D.E."/>
            <person name="Daum C."/>
            <person name="Ezra D."/>
            <person name="Gonzalez J.B."/>
            <person name="Henrissat B."/>
            <person name="Kuo A."/>
            <person name="Liang C."/>
            <person name="Lipzen A."/>
            <person name="Lutzoni F."/>
            <person name="Magnuson J."/>
            <person name="Mondo S."/>
            <person name="Nolan M."/>
            <person name="Ohm R."/>
            <person name="Pangilinan J."/>
            <person name="Park H.-J.H."/>
            <person name="Ramirez L."/>
            <person name="Alfaro M."/>
            <person name="Sun H."/>
            <person name="Tritt A."/>
            <person name="Yoshinaga Y."/>
            <person name="Zwiers L.-H.L."/>
            <person name="Turgeon B.G."/>
            <person name="Goodwin S.B."/>
            <person name="Spatafora J.W."/>
            <person name="Crous P.W."/>
            <person name="Grigoriev I.V."/>
        </authorList>
    </citation>
    <scope>NUCLEOTIDE SEQUENCE [LARGE SCALE GENOMIC DNA]</scope>
    <source>
        <strain evidence="1 2">CBS 611.86</strain>
    </source>
</reference>
<organism evidence="1 2">
    <name type="scientific">Massariosphaeria phaeospora</name>
    <dbReference type="NCBI Taxonomy" id="100035"/>
    <lineage>
        <taxon>Eukaryota</taxon>
        <taxon>Fungi</taxon>
        <taxon>Dikarya</taxon>
        <taxon>Ascomycota</taxon>
        <taxon>Pezizomycotina</taxon>
        <taxon>Dothideomycetes</taxon>
        <taxon>Pleosporomycetidae</taxon>
        <taxon>Pleosporales</taxon>
        <taxon>Pleosporales incertae sedis</taxon>
        <taxon>Massariosphaeria</taxon>
    </lineage>
</organism>
<protein>
    <submittedName>
        <fullName evidence="1">Uncharacterized protein</fullName>
    </submittedName>
</protein>
<evidence type="ECO:0000313" key="1">
    <source>
        <dbReference type="EMBL" id="KAF2875300.1"/>
    </source>
</evidence>
<proteinExistence type="predicted"/>
<evidence type="ECO:0000313" key="2">
    <source>
        <dbReference type="Proteomes" id="UP000481861"/>
    </source>
</evidence>
<comment type="caution">
    <text evidence="1">The sequence shown here is derived from an EMBL/GenBank/DDBJ whole genome shotgun (WGS) entry which is preliminary data.</text>
</comment>
<sequence>MLFSARCHHRAPRWLRVGGCWHQSSQQHVDDGVLDDSDGSIQLAIASHPHQLIDSLRRLRIYQAAFSSAVEAPRCVELAAASCLLIPGTPALLSSLLPAAISLSRPDSRRQPRAHRKPSALRFGDKRQKAYLLRLPLAADRSLSLVRRSCCARDRRYCAVWSSLFQPWDPTSHPPYLSSHLCEYTHLPSPFLVCTATTVPRLPRRRPATRAGDGPLWRKLPWLLSAAVVPG</sequence>